<dbReference type="Pfam" id="PF02696">
    <property type="entry name" value="SelO"/>
    <property type="match status" value="1"/>
</dbReference>
<evidence type="ECO:0000256" key="2">
    <source>
        <dbReference type="ARBA" id="ARBA00009747"/>
    </source>
</evidence>
<feature type="non-terminal residue" evidence="9">
    <location>
        <position position="112"/>
    </location>
</feature>
<evidence type="ECO:0000256" key="5">
    <source>
        <dbReference type="ARBA" id="ARBA00022723"/>
    </source>
</evidence>
<keyword evidence="3" id="KW-0808">Transferase</keyword>
<dbReference type="Proteomes" id="UP000471082">
    <property type="component" value="Unassembled WGS sequence"/>
</dbReference>
<organism evidence="9 10">
    <name type="scientific">Xanthomonas perforans</name>
    <dbReference type="NCBI Taxonomy" id="442694"/>
    <lineage>
        <taxon>Bacteria</taxon>
        <taxon>Pseudomonadati</taxon>
        <taxon>Pseudomonadota</taxon>
        <taxon>Gammaproteobacteria</taxon>
        <taxon>Lysobacterales</taxon>
        <taxon>Lysobacteraceae</taxon>
        <taxon>Xanthomonas</taxon>
    </lineage>
</organism>
<name>A0A7X5SC73_XANPE</name>
<dbReference type="PANTHER" id="PTHR32057:SF14">
    <property type="entry name" value="PROTEIN ADENYLYLTRANSFERASE SELO, MITOCHONDRIAL"/>
    <property type="match status" value="1"/>
</dbReference>
<dbReference type="InterPro" id="IPR003846">
    <property type="entry name" value="SelO"/>
</dbReference>
<keyword evidence="8" id="KW-0460">Magnesium</keyword>
<reference evidence="9 10" key="1">
    <citation type="submission" date="2019-11" db="EMBL/GenBank/DDBJ databases">
        <title>Genome-resolved metagenomics to study the prevalence of co-infection and intraspecific heterogeneity among plant pathogen metapopulations.</title>
        <authorList>
            <person name="Newberry E."/>
            <person name="Bhandari R."/>
            <person name="Kemble J."/>
            <person name="Sikora E."/>
            <person name="Potnis N."/>
        </authorList>
    </citation>
    <scope>NUCLEOTIDE SEQUENCE [LARGE SCALE GENOMIC DNA]</scope>
    <source>
        <strain evidence="9">Xp_Tom_Tuscaloosa_18b</strain>
    </source>
</reference>
<proteinExistence type="inferred from homology"/>
<sequence>DGGRYELQLKGAGPTPYSRGADGRAVLRSSIREFLCSEAMHHLGVPTTRALSLVTTGDAVVRDMFYDGRPQREPGAIVCRVAPSFIRFGNFELPSARGDLALLRQWVDFTIA</sequence>
<dbReference type="EMBL" id="JAAGYU010001644">
    <property type="protein sequence ID" value="NEL80510.1"/>
    <property type="molecule type" value="Genomic_DNA"/>
</dbReference>
<evidence type="ECO:0000256" key="8">
    <source>
        <dbReference type="ARBA" id="ARBA00022842"/>
    </source>
</evidence>
<accession>A0A7X5SC73</accession>
<gene>
    <name evidence="9" type="ORF">G3W61_30170</name>
</gene>
<comment type="caution">
    <text evidence="9">The sequence shown here is derived from an EMBL/GenBank/DDBJ whole genome shotgun (WGS) entry which is preliminary data.</text>
</comment>
<evidence type="ECO:0000256" key="6">
    <source>
        <dbReference type="ARBA" id="ARBA00022741"/>
    </source>
</evidence>
<feature type="non-terminal residue" evidence="9">
    <location>
        <position position="1"/>
    </location>
</feature>
<dbReference type="GO" id="GO:0046872">
    <property type="term" value="F:metal ion binding"/>
    <property type="evidence" value="ECO:0007669"/>
    <property type="project" value="UniProtKB-KW"/>
</dbReference>
<dbReference type="AlphaFoldDB" id="A0A7X5SC73"/>
<keyword evidence="7" id="KW-0067">ATP-binding</keyword>
<dbReference type="GO" id="GO:0070733">
    <property type="term" value="F:AMPylase activity"/>
    <property type="evidence" value="ECO:0007669"/>
    <property type="project" value="TreeGrafter"/>
</dbReference>
<evidence type="ECO:0000313" key="10">
    <source>
        <dbReference type="Proteomes" id="UP000471082"/>
    </source>
</evidence>
<evidence type="ECO:0000256" key="1">
    <source>
        <dbReference type="ARBA" id="ARBA00001946"/>
    </source>
</evidence>
<dbReference type="GO" id="GO:0005524">
    <property type="term" value="F:ATP binding"/>
    <property type="evidence" value="ECO:0007669"/>
    <property type="project" value="UniProtKB-KW"/>
</dbReference>
<comment type="cofactor">
    <cofactor evidence="1">
        <name>Mg(2+)</name>
        <dbReference type="ChEBI" id="CHEBI:18420"/>
    </cofactor>
</comment>
<evidence type="ECO:0008006" key="11">
    <source>
        <dbReference type="Google" id="ProtNLM"/>
    </source>
</evidence>
<evidence type="ECO:0000256" key="4">
    <source>
        <dbReference type="ARBA" id="ARBA00022695"/>
    </source>
</evidence>
<keyword evidence="4" id="KW-0548">Nucleotidyltransferase</keyword>
<keyword evidence="6" id="KW-0547">Nucleotide-binding</keyword>
<dbReference type="PANTHER" id="PTHR32057">
    <property type="entry name" value="PROTEIN ADENYLYLTRANSFERASE SELO, MITOCHONDRIAL"/>
    <property type="match status" value="1"/>
</dbReference>
<evidence type="ECO:0000256" key="7">
    <source>
        <dbReference type="ARBA" id="ARBA00022840"/>
    </source>
</evidence>
<comment type="similarity">
    <text evidence="2">Belongs to the SELO family.</text>
</comment>
<keyword evidence="5" id="KW-0479">Metal-binding</keyword>
<evidence type="ECO:0000256" key="3">
    <source>
        <dbReference type="ARBA" id="ARBA00022679"/>
    </source>
</evidence>
<protein>
    <recommendedName>
        <fullName evidence="11">Selenoprotein O</fullName>
    </recommendedName>
</protein>
<evidence type="ECO:0000313" key="9">
    <source>
        <dbReference type="EMBL" id="NEL80510.1"/>
    </source>
</evidence>